<dbReference type="AlphaFoldDB" id="A0A2T3Z6G9"/>
<gene>
    <name evidence="2" type="ORF">M441DRAFT_142825</name>
</gene>
<accession>A0A2T3Z6G9</accession>
<dbReference type="EMBL" id="KZ679263">
    <property type="protein sequence ID" value="PTB40392.1"/>
    <property type="molecule type" value="Genomic_DNA"/>
</dbReference>
<evidence type="ECO:0008006" key="4">
    <source>
        <dbReference type="Google" id="ProtNLM"/>
    </source>
</evidence>
<dbReference type="InterPro" id="IPR006461">
    <property type="entry name" value="PLAC_motif_containing"/>
</dbReference>
<evidence type="ECO:0000313" key="2">
    <source>
        <dbReference type="EMBL" id="PTB40392.1"/>
    </source>
</evidence>
<evidence type="ECO:0000256" key="1">
    <source>
        <dbReference type="SAM" id="MobiDB-lite"/>
    </source>
</evidence>
<evidence type="ECO:0000313" key="3">
    <source>
        <dbReference type="Proteomes" id="UP000240493"/>
    </source>
</evidence>
<dbReference type="PANTHER" id="PTHR15907">
    <property type="entry name" value="DUF614 FAMILY PROTEIN-RELATED"/>
    <property type="match status" value="1"/>
</dbReference>
<dbReference type="Pfam" id="PF04749">
    <property type="entry name" value="PLAC8"/>
    <property type="match status" value="1"/>
</dbReference>
<sequence>MSTPITIANHHDPSWANGFFNCCSPGGLCFLTTCCPCITYGKTQHQVNYGSLEDYSCCNSSCIVFALAVHCGLQCIPAMIQRKRLRTKYNLDGSFFGDFCRSCLCTCCVLMQNGKESEQRGSKRGVSQPYQSPTGMSYAKTH</sequence>
<keyword evidence="3" id="KW-1185">Reference proteome</keyword>
<proteinExistence type="predicted"/>
<feature type="region of interest" description="Disordered" evidence="1">
    <location>
        <begin position="119"/>
        <end position="142"/>
    </location>
</feature>
<name>A0A2T3Z6G9_TRIA4</name>
<reference evidence="2 3" key="1">
    <citation type="submission" date="2016-07" db="EMBL/GenBank/DDBJ databases">
        <title>Multiple horizontal gene transfer events from other fungi enriched the ability of initially mycotrophic Trichoderma (Ascomycota) to feed on dead plant biomass.</title>
        <authorList>
            <consortium name="DOE Joint Genome Institute"/>
            <person name="Aerts A."/>
            <person name="Atanasova L."/>
            <person name="Chenthamara K."/>
            <person name="Zhang J."/>
            <person name="Grujic M."/>
            <person name="Henrissat B."/>
            <person name="Kuo A."/>
            <person name="Salamov A."/>
            <person name="Lipzen A."/>
            <person name="Labutti K."/>
            <person name="Barry K."/>
            <person name="Miao Y."/>
            <person name="Rahimi M.J."/>
            <person name="Shen Q."/>
            <person name="Grigoriev I.V."/>
            <person name="Kubicek C.P."/>
            <person name="Druzhinina I.S."/>
        </authorList>
    </citation>
    <scope>NUCLEOTIDE SEQUENCE [LARGE SCALE GENOMIC DNA]</scope>
    <source>
        <strain evidence="2 3">CBS 433.97</strain>
    </source>
</reference>
<protein>
    <recommendedName>
        <fullName evidence="4">PLAC8-domain-containing protein</fullName>
    </recommendedName>
</protein>
<dbReference type="NCBIfam" id="TIGR01571">
    <property type="entry name" value="A_thal_Cys_rich"/>
    <property type="match status" value="1"/>
</dbReference>
<organism evidence="2 3">
    <name type="scientific">Trichoderma asperellum (strain ATCC 204424 / CBS 433.97 / NBRC 101777)</name>
    <dbReference type="NCBI Taxonomy" id="1042311"/>
    <lineage>
        <taxon>Eukaryota</taxon>
        <taxon>Fungi</taxon>
        <taxon>Dikarya</taxon>
        <taxon>Ascomycota</taxon>
        <taxon>Pezizomycotina</taxon>
        <taxon>Sordariomycetes</taxon>
        <taxon>Hypocreomycetidae</taxon>
        <taxon>Hypocreales</taxon>
        <taxon>Hypocreaceae</taxon>
        <taxon>Trichoderma</taxon>
    </lineage>
</organism>
<dbReference type="STRING" id="1042311.A0A2T3Z6G9"/>
<dbReference type="Proteomes" id="UP000240493">
    <property type="component" value="Unassembled WGS sequence"/>
</dbReference>
<dbReference type="OrthoDB" id="1045822at2759"/>